<keyword evidence="2" id="KW-1185">Reference proteome</keyword>
<name>A0AAN8G840_TRICO</name>
<gene>
    <name evidence="1" type="ORF">GCK32_002653</name>
</gene>
<dbReference type="EMBL" id="WIXE01008995">
    <property type="protein sequence ID" value="KAK5978803.1"/>
    <property type="molecule type" value="Genomic_DNA"/>
</dbReference>
<dbReference type="AlphaFoldDB" id="A0AAN8G840"/>
<organism evidence="1 2">
    <name type="scientific">Trichostrongylus colubriformis</name>
    <name type="common">Black scour worm</name>
    <dbReference type="NCBI Taxonomy" id="6319"/>
    <lineage>
        <taxon>Eukaryota</taxon>
        <taxon>Metazoa</taxon>
        <taxon>Ecdysozoa</taxon>
        <taxon>Nematoda</taxon>
        <taxon>Chromadorea</taxon>
        <taxon>Rhabditida</taxon>
        <taxon>Rhabditina</taxon>
        <taxon>Rhabditomorpha</taxon>
        <taxon>Strongyloidea</taxon>
        <taxon>Trichostrongylidae</taxon>
        <taxon>Trichostrongylus</taxon>
    </lineage>
</organism>
<evidence type="ECO:0000313" key="1">
    <source>
        <dbReference type="EMBL" id="KAK5978803.1"/>
    </source>
</evidence>
<evidence type="ECO:0000313" key="2">
    <source>
        <dbReference type="Proteomes" id="UP001331761"/>
    </source>
</evidence>
<feature type="non-terminal residue" evidence="1">
    <location>
        <position position="110"/>
    </location>
</feature>
<dbReference type="Proteomes" id="UP001331761">
    <property type="component" value="Unassembled WGS sequence"/>
</dbReference>
<accession>A0AAN8G840</accession>
<proteinExistence type="predicted"/>
<reference evidence="1 2" key="1">
    <citation type="submission" date="2019-10" db="EMBL/GenBank/DDBJ databases">
        <title>Assembly and Annotation for the nematode Trichostrongylus colubriformis.</title>
        <authorList>
            <person name="Martin J."/>
        </authorList>
    </citation>
    <scope>NUCLEOTIDE SEQUENCE [LARGE SCALE GENOMIC DNA]</scope>
    <source>
        <strain evidence="1">G859</strain>
        <tissue evidence="1">Whole worm</tissue>
    </source>
</reference>
<comment type="caution">
    <text evidence="1">The sequence shown here is derived from an EMBL/GenBank/DDBJ whole genome shotgun (WGS) entry which is preliminary data.</text>
</comment>
<sequence>MRKCLMQSWPSSFWWVAVCPYARYHPSVKVLLFFFLRYPPMSKEGNRTVQIVSGREVNWIVITKMLELWEEVLPHSREDYYDGHDDRERGACLMKSTQYVREQDDAIVFF</sequence>
<protein>
    <submittedName>
        <fullName evidence="1">Uncharacterized protein</fullName>
    </submittedName>
</protein>